<proteinExistence type="predicted"/>
<dbReference type="Proteomes" id="UP001519363">
    <property type="component" value="Unassembled WGS sequence"/>
</dbReference>
<reference evidence="1 2" key="1">
    <citation type="submission" date="2021-03" db="EMBL/GenBank/DDBJ databases">
        <title>Sequencing the genomes of 1000 actinobacteria strains.</title>
        <authorList>
            <person name="Klenk H.-P."/>
        </authorList>
    </citation>
    <scope>NUCLEOTIDE SEQUENCE [LARGE SCALE GENOMIC DNA]</scope>
    <source>
        <strain evidence="1 2">DSM 44580</strain>
    </source>
</reference>
<comment type="caution">
    <text evidence="1">The sequence shown here is derived from an EMBL/GenBank/DDBJ whole genome shotgun (WGS) entry which is preliminary data.</text>
</comment>
<sequence>MIDTEALRVKPVLVGERVRLVPLTAAHAEALHPGMTDPEYRRLTGLHRQVSLEALRVFCASRAEQPDRLDLAVETLDGVVLGSSR</sequence>
<organism evidence="1 2">
    <name type="scientific">Crossiella equi</name>
    <dbReference type="NCBI Taxonomy" id="130796"/>
    <lineage>
        <taxon>Bacteria</taxon>
        <taxon>Bacillati</taxon>
        <taxon>Actinomycetota</taxon>
        <taxon>Actinomycetes</taxon>
        <taxon>Pseudonocardiales</taxon>
        <taxon>Pseudonocardiaceae</taxon>
        <taxon>Crossiella</taxon>
    </lineage>
</organism>
<accession>A0ABS5APJ4</accession>
<evidence type="ECO:0000313" key="1">
    <source>
        <dbReference type="EMBL" id="MBP2478134.1"/>
    </source>
</evidence>
<name>A0ABS5APJ4_9PSEU</name>
<protein>
    <recommendedName>
        <fullName evidence="3">GNAT family N-acetyltransferase</fullName>
    </recommendedName>
</protein>
<dbReference type="RefSeq" id="WP_245372940.1">
    <property type="nucleotide sequence ID" value="NZ_JAGIOO010000001.1"/>
</dbReference>
<dbReference type="Gene3D" id="3.40.630.30">
    <property type="match status" value="1"/>
</dbReference>
<dbReference type="InterPro" id="IPR016181">
    <property type="entry name" value="Acyl_CoA_acyltransferase"/>
</dbReference>
<evidence type="ECO:0008006" key="3">
    <source>
        <dbReference type="Google" id="ProtNLM"/>
    </source>
</evidence>
<dbReference type="SUPFAM" id="SSF55729">
    <property type="entry name" value="Acyl-CoA N-acyltransferases (Nat)"/>
    <property type="match status" value="1"/>
</dbReference>
<dbReference type="EMBL" id="JAGIOO010000001">
    <property type="protein sequence ID" value="MBP2478134.1"/>
    <property type="molecule type" value="Genomic_DNA"/>
</dbReference>
<evidence type="ECO:0000313" key="2">
    <source>
        <dbReference type="Proteomes" id="UP001519363"/>
    </source>
</evidence>
<keyword evidence="2" id="KW-1185">Reference proteome</keyword>
<gene>
    <name evidence="1" type="ORF">JOF53_007006</name>
</gene>